<organism evidence="5 6">
    <name type="scientific">Oceanicoccus sagamiensis</name>
    <dbReference type="NCBI Taxonomy" id="716816"/>
    <lineage>
        <taxon>Bacteria</taxon>
        <taxon>Pseudomonadati</taxon>
        <taxon>Pseudomonadota</taxon>
        <taxon>Gammaproteobacteria</taxon>
        <taxon>Cellvibrionales</taxon>
        <taxon>Spongiibacteraceae</taxon>
        <taxon>Oceanicoccus</taxon>
    </lineage>
</organism>
<dbReference type="Gene3D" id="3.40.710.10">
    <property type="entry name" value="DD-peptidase/beta-lactamase superfamily"/>
    <property type="match status" value="1"/>
</dbReference>
<dbReference type="SUPFAM" id="SSF56601">
    <property type="entry name" value="beta-lactamase/transpeptidase-like"/>
    <property type="match status" value="1"/>
</dbReference>
<keyword evidence="6" id="KW-1185">Reference proteome</keyword>
<feature type="signal peptide" evidence="3">
    <location>
        <begin position="1"/>
        <end position="28"/>
    </location>
</feature>
<reference evidence="5 6" key="1">
    <citation type="submission" date="2016-11" db="EMBL/GenBank/DDBJ databases">
        <title>Trade-off between light-utilization and light-protection in marine flavobacteria.</title>
        <authorList>
            <person name="Kumagai Y."/>
        </authorList>
    </citation>
    <scope>NUCLEOTIDE SEQUENCE [LARGE SCALE GENOMIC DNA]</scope>
    <source>
        <strain evidence="5 6">NBRC 107125</strain>
    </source>
</reference>
<evidence type="ECO:0000313" key="6">
    <source>
        <dbReference type="Proteomes" id="UP000193450"/>
    </source>
</evidence>
<protein>
    <recommendedName>
        <fullName evidence="4">Beta-lactamase-related domain-containing protein</fullName>
    </recommendedName>
</protein>
<feature type="domain" description="Beta-lactamase-related" evidence="4">
    <location>
        <begin position="43"/>
        <end position="244"/>
    </location>
</feature>
<accession>A0A1X9N4X3</accession>
<evidence type="ECO:0000256" key="2">
    <source>
        <dbReference type="ARBA" id="ARBA00023136"/>
    </source>
</evidence>
<evidence type="ECO:0000256" key="3">
    <source>
        <dbReference type="SAM" id="SignalP"/>
    </source>
</evidence>
<proteinExistence type="predicted"/>
<dbReference type="PANTHER" id="PTHR46825">
    <property type="entry name" value="D-ALANYL-D-ALANINE-CARBOXYPEPTIDASE/ENDOPEPTIDASE AMPH"/>
    <property type="match status" value="1"/>
</dbReference>
<evidence type="ECO:0000259" key="4">
    <source>
        <dbReference type="Pfam" id="PF00144"/>
    </source>
</evidence>
<comment type="subcellular location">
    <subcellularLocation>
        <location evidence="1">Membrane</location>
    </subcellularLocation>
</comment>
<feature type="chain" id="PRO_5013231194" description="Beta-lactamase-related domain-containing protein" evidence="3">
    <location>
        <begin position="29"/>
        <end position="273"/>
    </location>
</feature>
<dbReference type="GO" id="GO:0016020">
    <property type="term" value="C:membrane"/>
    <property type="evidence" value="ECO:0007669"/>
    <property type="project" value="UniProtKB-SubCell"/>
</dbReference>
<evidence type="ECO:0000256" key="1">
    <source>
        <dbReference type="ARBA" id="ARBA00004370"/>
    </source>
</evidence>
<sequence length="273" mass="30829">MIFSWLRNRAKPVYLLLLCGYFSATASAIEQPAISTLLKQLDTIRKEQATPAYSLVITDSQQTLLSTVRGVELAGQPQPVNPSHWFRVGSITKSFVALASLIAEEKQLLALDKPIIDTLGPAYYQNPWSATQPLTLEQLLEQTSGLPDMSQAEWDHNIPIPLDTALKKFADQHTLQWPAGEFYSYSNTNYGLAGLVLEKSTRQSFDDFIAEEIFKPLGIVKASLSFQAPLQQNLITGYNRDGKTPFPIGIRFIDRWVSWLLRRMKWRNFCASF</sequence>
<dbReference type="KEGG" id="osg:BST96_03095"/>
<dbReference type="EMBL" id="CP019343">
    <property type="protein sequence ID" value="ARN73178.1"/>
    <property type="molecule type" value="Genomic_DNA"/>
</dbReference>
<dbReference type="STRING" id="716816.BST96_03095"/>
<gene>
    <name evidence="5" type="ORF">BST96_03095</name>
</gene>
<dbReference type="PANTHER" id="PTHR46825:SF11">
    <property type="entry name" value="PENICILLIN-BINDING PROTEIN 4"/>
    <property type="match status" value="1"/>
</dbReference>
<dbReference type="InterPro" id="IPR012338">
    <property type="entry name" value="Beta-lactam/transpept-like"/>
</dbReference>
<dbReference type="Proteomes" id="UP000193450">
    <property type="component" value="Chromosome"/>
</dbReference>
<keyword evidence="2" id="KW-0472">Membrane</keyword>
<dbReference type="InterPro" id="IPR050491">
    <property type="entry name" value="AmpC-like"/>
</dbReference>
<dbReference type="Pfam" id="PF00144">
    <property type="entry name" value="Beta-lactamase"/>
    <property type="match status" value="1"/>
</dbReference>
<name>A0A1X9N4X3_9GAMM</name>
<evidence type="ECO:0000313" key="5">
    <source>
        <dbReference type="EMBL" id="ARN73178.1"/>
    </source>
</evidence>
<keyword evidence="3" id="KW-0732">Signal</keyword>
<dbReference type="AlphaFoldDB" id="A0A1X9N4X3"/>
<dbReference type="InterPro" id="IPR001466">
    <property type="entry name" value="Beta-lactam-related"/>
</dbReference>